<name>A0A7R8W722_9CRUS</name>
<evidence type="ECO:0000256" key="6">
    <source>
        <dbReference type="SAM" id="MobiDB-lite"/>
    </source>
</evidence>
<reference evidence="7" key="1">
    <citation type="submission" date="2020-11" db="EMBL/GenBank/DDBJ databases">
        <authorList>
            <person name="Tran Van P."/>
        </authorList>
    </citation>
    <scope>NUCLEOTIDE SEQUENCE</scope>
</reference>
<keyword evidence="3" id="KW-0805">Transcription regulation</keyword>
<organism evidence="7">
    <name type="scientific">Cyprideis torosa</name>
    <dbReference type="NCBI Taxonomy" id="163714"/>
    <lineage>
        <taxon>Eukaryota</taxon>
        <taxon>Metazoa</taxon>
        <taxon>Ecdysozoa</taxon>
        <taxon>Arthropoda</taxon>
        <taxon>Crustacea</taxon>
        <taxon>Oligostraca</taxon>
        <taxon>Ostracoda</taxon>
        <taxon>Podocopa</taxon>
        <taxon>Podocopida</taxon>
        <taxon>Cytherocopina</taxon>
        <taxon>Cytheroidea</taxon>
        <taxon>Cytherideidae</taxon>
        <taxon>Cyprideis</taxon>
    </lineage>
</organism>
<dbReference type="PANTHER" id="PTHR12228:SF0">
    <property type="entry name" value="TATA-BOX BINDING PROTEIN ASSOCIATED FACTOR 7"/>
    <property type="match status" value="1"/>
</dbReference>
<accession>A0A7R8W722</accession>
<dbReference type="OrthoDB" id="153872at2759"/>
<protein>
    <submittedName>
        <fullName evidence="7">Uncharacterized protein</fullName>
    </submittedName>
</protein>
<evidence type="ECO:0000256" key="2">
    <source>
        <dbReference type="ARBA" id="ARBA00009368"/>
    </source>
</evidence>
<dbReference type="InterPro" id="IPR006751">
    <property type="entry name" value="TAFII55_prot_cons_reg"/>
</dbReference>
<dbReference type="AlphaFoldDB" id="A0A7R8W722"/>
<comment type="subcellular location">
    <subcellularLocation>
        <location evidence="1">Nucleus</location>
    </subcellularLocation>
</comment>
<feature type="region of interest" description="Disordered" evidence="6">
    <location>
        <begin position="189"/>
        <end position="281"/>
    </location>
</feature>
<dbReference type="Pfam" id="PF04658">
    <property type="entry name" value="TAFII55_N"/>
    <property type="match status" value="1"/>
</dbReference>
<sequence>MSRGRPGRSENEGNFELESQFFLRMPREPGKKLEEILMEGDMTAKDRLKIELESDMRKGKVYLDDRAYRAKLWDLPTVVESLKTVDRKNFYKTADICQMLQVYEDESSEEEDVTELTKAQREKKEKKKYSYPHGITPPLKNIRRRRFRKTLKKKYADLPEIEKEVKRLLRMDLEAVDVKWELVEDTEDDGFGKQATSKGTEAAGGTSQGDQKNRQEGREVSHFELFGGALSESGSDEDEGERPTLIASREIEEDEDSRFSGVLKDDDDTNIGPLDFADDDR</sequence>
<evidence type="ECO:0000256" key="1">
    <source>
        <dbReference type="ARBA" id="ARBA00004123"/>
    </source>
</evidence>
<dbReference type="GO" id="GO:0005669">
    <property type="term" value="C:transcription factor TFIID complex"/>
    <property type="evidence" value="ECO:0007669"/>
    <property type="project" value="InterPro"/>
</dbReference>
<keyword evidence="5" id="KW-0539">Nucleus</keyword>
<gene>
    <name evidence="7" type="ORF">CTOB1V02_LOCUS4081</name>
</gene>
<proteinExistence type="inferred from homology"/>
<evidence type="ECO:0000256" key="5">
    <source>
        <dbReference type="ARBA" id="ARBA00023242"/>
    </source>
</evidence>
<dbReference type="CDD" id="cd08047">
    <property type="entry name" value="TAF7"/>
    <property type="match status" value="1"/>
</dbReference>
<evidence type="ECO:0000313" key="7">
    <source>
        <dbReference type="EMBL" id="CAD7226157.1"/>
    </source>
</evidence>
<keyword evidence="4" id="KW-0804">Transcription</keyword>
<evidence type="ECO:0000256" key="3">
    <source>
        <dbReference type="ARBA" id="ARBA00023015"/>
    </source>
</evidence>
<dbReference type="InterPro" id="IPR037817">
    <property type="entry name" value="TAF7"/>
</dbReference>
<evidence type="ECO:0000256" key="4">
    <source>
        <dbReference type="ARBA" id="ARBA00023163"/>
    </source>
</evidence>
<dbReference type="GO" id="GO:0016251">
    <property type="term" value="F:RNA polymerase II general transcription initiation factor activity"/>
    <property type="evidence" value="ECO:0007669"/>
    <property type="project" value="TreeGrafter"/>
</dbReference>
<dbReference type="PANTHER" id="PTHR12228">
    <property type="entry name" value="TRANSCRIPTION INITIATION FACTOR TFIID 55 KD SUBUNIT-RELATED"/>
    <property type="match status" value="1"/>
</dbReference>
<comment type="similarity">
    <text evidence="2">Belongs to the TAF7 family.</text>
</comment>
<dbReference type="SMART" id="SM01370">
    <property type="entry name" value="TAFII55_N"/>
    <property type="match status" value="1"/>
</dbReference>
<feature type="compositionally biased region" description="Basic and acidic residues" evidence="6">
    <location>
        <begin position="211"/>
        <end position="222"/>
    </location>
</feature>
<dbReference type="GO" id="GO:0051123">
    <property type="term" value="P:RNA polymerase II preinitiation complex assembly"/>
    <property type="evidence" value="ECO:0007669"/>
    <property type="project" value="TreeGrafter"/>
</dbReference>
<dbReference type="EMBL" id="OB660761">
    <property type="protein sequence ID" value="CAD7226157.1"/>
    <property type="molecule type" value="Genomic_DNA"/>
</dbReference>